<sequence length="87" mass="9404">ERLRRKLCKKNSKGETPLHAAAIKGRASLVRRLLALGASPNVKDNAAANRGNLKVTRILLRYGADVNSLGDGQETPLHDAARNGHIQ</sequence>
<feature type="repeat" description="ANK" evidence="1">
    <location>
        <begin position="13"/>
        <end position="45"/>
    </location>
</feature>
<gene>
    <name evidence="3" type="ORF">FKW44_021222</name>
</gene>
<dbReference type="AlphaFoldDB" id="A0A7T8GQY1"/>
<dbReference type="EMBL" id="CP045904">
    <property type="protein sequence ID" value="QQP36199.1"/>
    <property type="molecule type" value="Genomic_DNA"/>
</dbReference>
<keyword evidence="1" id="KW-0040">ANK repeat</keyword>
<feature type="repeat" description="ANK" evidence="1">
    <location>
        <begin position="47"/>
        <end position="71"/>
    </location>
</feature>
<proteinExistence type="predicted"/>
<dbReference type="Pfam" id="PF00023">
    <property type="entry name" value="Ank"/>
    <property type="match status" value="1"/>
</dbReference>
<protein>
    <recommendedName>
        <fullName evidence="5">Ankyrin</fullName>
    </recommendedName>
</protein>
<keyword evidence="4" id="KW-1185">Reference proteome</keyword>
<feature type="compositionally biased region" description="Basic and acidic residues" evidence="2">
    <location>
        <begin position="76"/>
        <end position="87"/>
    </location>
</feature>
<evidence type="ECO:0000313" key="4">
    <source>
        <dbReference type="Proteomes" id="UP000595437"/>
    </source>
</evidence>
<evidence type="ECO:0000256" key="1">
    <source>
        <dbReference type="PROSITE-ProRule" id="PRU00023"/>
    </source>
</evidence>
<dbReference type="PANTHER" id="PTHR24149:SF14">
    <property type="entry name" value="ANKYRIN REPEAT DOMAIN 12"/>
    <property type="match status" value="1"/>
</dbReference>
<feature type="non-terminal residue" evidence="3">
    <location>
        <position position="87"/>
    </location>
</feature>
<reference evidence="4" key="1">
    <citation type="submission" date="2021-01" db="EMBL/GenBank/DDBJ databases">
        <title>Caligus Genome Assembly.</title>
        <authorList>
            <person name="Gallardo-Escarate C."/>
        </authorList>
    </citation>
    <scope>NUCLEOTIDE SEQUENCE [LARGE SCALE GENOMIC DNA]</scope>
</reference>
<dbReference type="GO" id="GO:0005654">
    <property type="term" value="C:nucleoplasm"/>
    <property type="evidence" value="ECO:0007669"/>
    <property type="project" value="TreeGrafter"/>
</dbReference>
<dbReference type="Gene3D" id="1.25.40.20">
    <property type="entry name" value="Ankyrin repeat-containing domain"/>
    <property type="match status" value="2"/>
</dbReference>
<evidence type="ECO:0000256" key="2">
    <source>
        <dbReference type="SAM" id="MobiDB-lite"/>
    </source>
</evidence>
<feature type="non-terminal residue" evidence="3">
    <location>
        <position position="1"/>
    </location>
</feature>
<evidence type="ECO:0000313" key="3">
    <source>
        <dbReference type="EMBL" id="QQP36199.1"/>
    </source>
</evidence>
<dbReference type="PRINTS" id="PR01415">
    <property type="entry name" value="ANKYRIN"/>
</dbReference>
<feature type="region of interest" description="Disordered" evidence="2">
    <location>
        <begin position="67"/>
        <end position="87"/>
    </location>
</feature>
<dbReference type="OrthoDB" id="2384350at2759"/>
<evidence type="ECO:0008006" key="5">
    <source>
        <dbReference type="Google" id="ProtNLM"/>
    </source>
</evidence>
<dbReference type="Proteomes" id="UP000595437">
    <property type="component" value="Chromosome 15"/>
</dbReference>
<dbReference type="PANTHER" id="PTHR24149">
    <property type="entry name" value="ANKYRIN REPEAT DOMAIN-CONTAINING PROTEIN 12"/>
    <property type="match status" value="1"/>
</dbReference>
<dbReference type="SUPFAM" id="SSF48403">
    <property type="entry name" value="Ankyrin repeat"/>
    <property type="match status" value="1"/>
</dbReference>
<dbReference type="PROSITE" id="PS50297">
    <property type="entry name" value="ANK_REP_REGION"/>
    <property type="match status" value="1"/>
</dbReference>
<dbReference type="SMART" id="SM00248">
    <property type="entry name" value="ANK"/>
    <property type="match status" value="2"/>
</dbReference>
<name>A0A7T8GQY1_CALRO</name>
<dbReference type="Pfam" id="PF13637">
    <property type="entry name" value="Ank_4"/>
    <property type="match status" value="1"/>
</dbReference>
<dbReference type="PROSITE" id="PS50088">
    <property type="entry name" value="ANK_REPEAT"/>
    <property type="match status" value="2"/>
</dbReference>
<dbReference type="InterPro" id="IPR036770">
    <property type="entry name" value="Ankyrin_rpt-contain_sf"/>
</dbReference>
<organism evidence="3 4">
    <name type="scientific">Caligus rogercresseyi</name>
    <name type="common">Sea louse</name>
    <dbReference type="NCBI Taxonomy" id="217165"/>
    <lineage>
        <taxon>Eukaryota</taxon>
        <taxon>Metazoa</taxon>
        <taxon>Ecdysozoa</taxon>
        <taxon>Arthropoda</taxon>
        <taxon>Crustacea</taxon>
        <taxon>Multicrustacea</taxon>
        <taxon>Hexanauplia</taxon>
        <taxon>Copepoda</taxon>
        <taxon>Siphonostomatoida</taxon>
        <taxon>Caligidae</taxon>
        <taxon>Caligus</taxon>
    </lineage>
</organism>
<dbReference type="InterPro" id="IPR002110">
    <property type="entry name" value="Ankyrin_rpt"/>
</dbReference>
<dbReference type="InterPro" id="IPR053210">
    <property type="entry name" value="ANKRD12"/>
</dbReference>
<accession>A0A7T8GQY1</accession>